<proteinExistence type="predicted"/>
<name>A0ABY7FSW5_MYAAR</name>
<evidence type="ECO:0000313" key="2">
    <source>
        <dbReference type="Proteomes" id="UP001164746"/>
    </source>
</evidence>
<reference evidence="1" key="1">
    <citation type="submission" date="2022-11" db="EMBL/GenBank/DDBJ databases">
        <title>Centuries of genome instability and evolution in soft-shell clam transmissible cancer (bioRxiv).</title>
        <authorList>
            <person name="Hart S.F.M."/>
            <person name="Yonemitsu M.A."/>
            <person name="Giersch R.M."/>
            <person name="Beal B.F."/>
            <person name="Arriagada G."/>
            <person name="Davis B.W."/>
            <person name="Ostrander E.A."/>
            <person name="Goff S.P."/>
            <person name="Metzger M.J."/>
        </authorList>
    </citation>
    <scope>NUCLEOTIDE SEQUENCE</scope>
    <source>
        <strain evidence="1">MELC-2E11</strain>
        <tissue evidence="1">Siphon/mantle</tissue>
    </source>
</reference>
<gene>
    <name evidence="1" type="ORF">MAR_038043</name>
</gene>
<keyword evidence="2" id="KW-1185">Reference proteome</keyword>
<evidence type="ECO:0000313" key="1">
    <source>
        <dbReference type="EMBL" id="WAR24374.1"/>
    </source>
</evidence>
<dbReference type="Proteomes" id="UP001164746">
    <property type="component" value="Chromosome 13"/>
</dbReference>
<sequence>MDLLPFTDCIGSRRRYLSENADVSGSNRLPSYYTSDVHVSDIETNYRQRRTLSLRSRSDKCDEPRTMKRGLWNKELRNRFRNLGTSLKMNWREGGREAGREGGIN</sequence>
<dbReference type="EMBL" id="CP111024">
    <property type="protein sequence ID" value="WAR24374.1"/>
    <property type="molecule type" value="Genomic_DNA"/>
</dbReference>
<protein>
    <submittedName>
        <fullName evidence="1">Uncharacterized protein</fullName>
    </submittedName>
</protein>
<accession>A0ABY7FSW5</accession>
<organism evidence="1 2">
    <name type="scientific">Mya arenaria</name>
    <name type="common">Soft-shell clam</name>
    <dbReference type="NCBI Taxonomy" id="6604"/>
    <lineage>
        <taxon>Eukaryota</taxon>
        <taxon>Metazoa</taxon>
        <taxon>Spiralia</taxon>
        <taxon>Lophotrochozoa</taxon>
        <taxon>Mollusca</taxon>
        <taxon>Bivalvia</taxon>
        <taxon>Autobranchia</taxon>
        <taxon>Heteroconchia</taxon>
        <taxon>Euheterodonta</taxon>
        <taxon>Imparidentia</taxon>
        <taxon>Neoheterodontei</taxon>
        <taxon>Myida</taxon>
        <taxon>Myoidea</taxon>
        <taxon>Myidae</taxon>
        <taxon>Mya</taxon>
    </lineage>
</organism>